<dbReference type="InterPro" id="IPR011009">
    <property type="entry name" value="Kinase-like_dom_sf"/>
</dbReference>
<dbReference type="PANTHER" id="PTHR21310">
    <property type="entry name" value="AMINOGLYCOSIDE PHOSPHOTRANSFERASE-RELATED-RELATED"/>
    <property type="match status" value="1"/>
</dbReference>
<name>A0A6A5YGC6_9PLEO</name>
<evidence type="ECO:0000313" key="3">
    <source>
        <dbReference type="Proteomes" id="UP000799770"/>
    </source>
</evidence>
<dbReference type="AlphaFoldDB" id="A0A6A5YGC6"/>
<gene>
    <name evidence="2" type="ORF">BDV96DRAFT_509791</name>
</gene>
<reference evidence="2" key="1">
    <citation type="journal article" date="2020" name="Stud. Mycol.">
        <title>101 Dothideomycetes genomes: a test case for predicting lifestyles and emergence of pathogens.</title>
        <authorList>
            <person name="Haridas S."/>
            <person name="Albert R."/>
            <person name="Binder M."/>
            <person name="Bloem J."/>
            <person name="Labutti K."/>
            <person name="Salamov A."/>
            <person name="Andreopoulos B."/>
            <person name="Baker S."/>
            <person name="Barry K."/>
            <person name="Bills G."/>
            <person name="Bluhm B."/>
            <person name="Cannon C."/>
            <person name="Castanera R."/>
            <person name="Culley D."/>
            <person name="Daum C."/>
            <person name="Ezra D."/>
            <person name="Gonzalez J."/>
            <person name="Henrissat B."/>
            <person name="Kuo A."/>
            <person name="Liang C."/>
            <person name="Lipzen A."/>
            <person name="Lutzoni F."/>
            <person name="Magnuson J."/>
            <person name="Mondo S."/>
            <person name="Nolan M."/>
            <person name="Ohm R."/>
            <person name="Pangilinan J."/>
            <person name="Park H.-J."/>
            <person name="Ramirez L."/>
            <person name="Alfaro M."/>
            <person name="Sun H."/>
            <person name="Tritt A."/>
            <person name="Yoshinaga Y."/>
            <person name="Zwiers L.-H."/>
            <person name="Turgeon B."/>
            <person name="Goodwin S."/>
            <person name="Spatafora J."/>
            <person name="Crous P."/>
            <person name="Grigoriev I."/>
        </authorList>
    </citation>
    <scope>NUCLEOTIDE SEQUENCE</scope>
    <source>
        <strain evidence="2">CBS 627.86</strain>
    </source>
</reference>
<feature type="domain" description="Aminoglycoside phosphotransferase" evidence="1">
    <location>
        <begin position="76"/>
        <end position="299"/>
    </location>
</feature>
<dbReference type="InterPro" id="IPR002575">
    <property type="entry name" value="Aminoglycoside_PTrfase"/>
</dbReference>
<evidence type="ECO:0000259" key="1">
    <source>
        <dbReference type="Pfam" id="PF01636"/>
    </source>
</evidence>
<dbReference type="SUPFAM" id="SSF56112">
    <property type="entry name" value="Protein kinase-like (PK-like)"/>
    <property type="match status" value="1"/>
</dbReference>
<protein>
    <recommendedName>
        <fullName evidence="1">Aminoglycoside phosphotransferase domain-containing protein</fullName>
    </recommendedName>
</protein>
<sequence>MSSQTTTAKAIRLNWKNDINIERSLAFVNWTALEEYAIGVKRQHTNHDGEITCQISAEYNMGGLHIVRRLDFHDGTSWVARLQQHKATADSLERLTQEVHTIQVIRGRSKIPVPEIFAYDASYNNVVGVAFMILEYIPADTAMDSFGGWSVHRGKIAPHFKKKYYNAMAGIQVEMAAVRFPKIGSIIKLSDGTHSVGAIPGIGGPFDAAADFFCAWAKWAKFPYNEDTVRKRTPPQHVDEIWKSITEFPSRLTNFAQHHPLRRGPFPIIHTDLYKSNILVDSDYCVQGVIDWEGAIVAPWEMVEFIKDLSIVPPMMDGPLYHEEESDLERLAERKRYVQVVQEMKEARQLDNKLSEALGDCDTQNLTHAIWLYLDGRIGFYSSIFELFQ</sequence>
<dbReference type="InterPro" id="IPR051678">
    <property type="entry name" value="AGP_Transferase"/>
</dbReference>
<dbReference type="OrthoDB" id="10003767at2759"/>
<organism evidence="2 3">
    <name type="scientific">Lophiotrema nucula</name>
    <dbReference type="NCBI Taxonomy" id="690887"/>
    <lineage>
        <taxon>Eukaryota</taxon>
        <taxon>Fungi</taxon>
        <taxon>Dikarya</taxon>
        <taxon>Ascomycota</taxon>
        <taxon>Pezizomycotina</taxon>
        <taxon>Dothideomycetes</taxon>
        <taxon>Pleosporomycetidae</taxon>
        <taxon>Pleosporales</taxon>
        <taxon>Lophiotremataceae</taxon>
        <taxon>Lophiotrema</taxon>
    </lineage>
</organism>
<evidence type="ECO:0000313" key="2">
    <source>
        <dbReference type="EMBL" id="KAF2105198.1"/>
    </source>
</evidence>
<keyword evidence="3" id="KW-1185">Reference proteome</keyword>
<dbReference type="Gene3D" id="1.20.58.840">
    <property type="match status" value="1"/>
</dbReference>
<dbReference type="Gene3D" id="1.10.510.10">
    <property type="entry name" value="Transferase(Phosphotransferase) domain 1"/>
    <property type="match status" value="1"/>
</dbReference>
<dbReference type="Pfam" id="PF01636">
    <property type="entry name" value="APH"/>
    <property type="match status" value="1"/>
</dbReference>
<accession>A0A6A5YGC6</accession>
<dbReference type="Proteomes" id="UP000799770">
    <property type="component" value="Unassembled WGS sequence"/>
</dbReference>
<dbReference type="PANTHER" id="PTHR21310:SF15">
    <property type="entry name" value="AMINOGLYCOSIDE PHOSPHOTRANSFERASE DOMAIN-CONTAINING PROTEIN"/>
    <property type="match status" value="1"/>
</dbReference>
<dbReference type="Gene3D" id="3.30.200.20">
    <property type="entry name" value="Phosphorylase Kinase, domain 1"/>
    <property type="match status" value="1"/>
</dbReference>
<proteinExistence type="predicted"/>
<dbReference type="EMBL" id="ML977400">
    <property type="protein sequence ID" value="KAF2105198.1"/>
    <property type="molecule type" value="Genomic_DNA"/>
</dbReference>